<accession>A0A916JPI8</accession>
<reference evidence="1" key="1">
    <citation type="submission" date="2021-04" db="EMBL/GenBank/DDBJ databases">
        <authorList>
            <person name="Rodrigo-Torres L."/>
            <person name="Arahal R. D."/>
            <person name="Lucena T."/>
        </authorList>
    </citation>
    <scope>NUCLEOTIDE SEQUENCE</scope>
    <source>
        <strain evidence="1">AS29M-1</strain>
    </source>
</reference>
<dbReference type="Proteomes" id="UP000683507">
    <property type="component" value="Chromosome"/>
</dbReference>
<evidence type="ECO:0000313" key="1">
    <source>
        <dbReference type="EMBL" id="CAG5084222.1"/>
    </source>
</evidence>
<protein>
    <submittedName>
        <fullName evidence="1">Uncharacterized protein</fullName>
    </submittedName>
</protein>
<dbReference type="AlphaFoldDB" id="A0A916JPI8"/>
<dbReference type="EMBL" id="OU015584">
    <property type="protein sequence ID" value="CAG5084222.1"/>
    <property type="molecule type" value="Genomic_DNA"/>
</dbReference>
<organism evidence="1 2">
    <name type="scientific">Parvicella tangerina</name>
    <dbReference type="NCBI Taxonomy" id="2829795"/>
    <lineage>
        <taxon>Bacteria</taxon>
        <taxon>Pseudomonadati</taxon>
        <taxon>Bacteroidota</taxon>
        <taxon>Flavobacteriia</taxon>
        <taxon>Flavobacteriales</taxon>
        <taxon>Parvicellaceae</taxon>
        <taxon>Parvicella</taxon>
    </lineage>
</organism>
<evidence type="ECO:0000313" key="2">
    <source>
        <dbReference type="Proteomes" id="UP000683507"/>
    </source>
</evidence>
<dbReference type="RefSeq" id="WP_258542639.1">
    <property type="nucleotide sequence ID" value="NZ_OU015584.1"/>
</dbReference>
<sequence length="55" mass="6221">MRKKLVIFTLTLGCALILNSCFLFGGGKSKCGDCPTWSQNDQELEQEEVVERERV</sequence>
<name>A0A916JPI8_9FLAO</name>
<gene>
    <name evidence="1" type="ORF">CRYO30217_02409</name>
</gene>
<dbReference type="KEGG" id="ptan:CRYO30217_02409"/>
<keyword evidence="2" id="KW-1185">Reference proteome</keyword>
<proteinExistence type="predicted"/>